<protein>
    <submittedName>
        <fullName evidence="1">Uncharacterized protein</fullName>
    </submittedName>
</protein>
<proteinExistence type="predicted"/>
<evidence type="ECO:0000313" key="1">
    <source>
        <dbReference type="EMBL" id="KAH7853838.1"/>
    </source>
</evidence>
<accession>A0ACB7YK90</accession>
<evidence type="ECO:0000313" key="2">
    <source>
        <dbReference type="Proteomes" id="UP000828048"/>
    </source>
</evidence>
<sequence>MDIAELIKQKKKNVVEDERKRLKEFLALFAEKRRRSGRVGNLLSVKEEEEIIIIENDEIKDCFILDSDPNDSLIIDLSKLSISSDLDATDISVLAEKGQVACRDYPHSRHLCLKNPFGKTPHESYCELDLQVSGLQVLKDGKWMAIKPHPNAFVINIGGQ</sequence>
<dbReference type="Proteomes" id="UP000828048">
    <property type="component" value="Chromosome 11"/>
</dbReference>
<dbReference type="EMBL" id="CM037161">
    <property type="protein sequence ID" value="KAH7853838.1"/>
    <property type="molecule type" value="Genomic_DNA"/>
</dbReference>
<organism evidence="1 2">
    <name type="scientific">Vaccinium darrowii</name>
    <dbReference type="NCBI Taxonomy" id="229202"/>
    <lineage>
        <taxon>Eukaryota</taxon>
        <taxon>Viridiplantae</taxon>
        <taxon>Streptophyta</taxon>
        <taxon>Embryophyta</taxon>
        <taxon>Tracheophyta</taxon>
        <taxon>Spermatophyta</taxon>
        <taxon>Magnoliopsida</taxon>
        <taxon>eudicotyledons</taxon>
        <taxon>Gunneridae</taxon>
        <taxon>Pentapetalae</taxon>
        <taxon>asterids</taxon>
        <taxon>Ericales</taxon>
        <taxon>Ericaceae</taxon>
        <taxon>Vaccinioideae</taxon>
        <taxon>Vaccinieae</taxon>
        <taxon>Vaccinium</taxon>
    </lineage>
</organism>
<reference evidence="1 2" key="1">
    <citation type="journal article" date="2021" name="Hortic Res">
        <title>High-quality reference genome and annotation aids understanding of berry development for evergreen blueberry (Vaccinium darrowii).</title>
        <authorList>
            <person name="Yu J."/>
            <person name="Hulse-Kemp A.M."/>
            <person name="Babiker E."/>
            <person name="Staton M."/>
        </authorList>
    </citation>
    <scope>NUCLEOTIDE SEQUENCE [LARGE SCALE GENOMIC DNA]</scope>
    <source>
        <strain evidence="2">cv. NJ 8807/NJ 8810</strain>
        <tissue evidence="1">Young leaf</tissue>
    </source>
</reference>
<name>A0ACB7YK90_9ERIC</name>
<keyword evidence="2" id="KW-1185">Reference proteome</keyword>
<comment type="caution">
    <text evidence="1">The sequence shown here is derived from an EMBL/GenBank/DDBJ whole genome shotgun (WGS) entry which is preliminary data.</text>
</comment>
<gene>
    <name evidence="1" type="ORF">Vadar_007191</name>
</gene>